<sequence>MKNTKLPFIFVFDIDNCIIGNVKWPINENIILDEINKLNKSKKKIDFTNYLKKGLLRPYFKKFIKFIKKNYDNTEIYVYTNSSNYWTNNGLVSNIEKALGHKFNKPYYSSEYSYQNMQKSLSNIYNNMLINLSKKYPLLKNTEYSNYVFNNNLIFIDNLPYNVYDYPFKQLLCPSYDWSIPYDIQKKIINNYKINSKIFNNPIIIKKMNDLEIPYLNNSNVNKVAKLYHKYILLYQYNTFKNTKKDYYFKNLITIMKKYKIKNFNQNNIKKLNNLIN</sequence>
<evidence type="ECO:0008006" key="2">
    <source>
        <dbReference type="Google" id="ProtNLM"/>
    </source>
</evidence>
<reference evidence="1" key="1">
    <citation type="journal article" date="2020" name="Nature">
        <title>Giant virus diversity and host interactions through global metagenomics.</title>
        <authorList>
            <person name="Schulz F."/>
            <person name="Roux S."/>
            <person name="Paez-Espino D."/>
            <person name="Jungbluth S."/>
            <person name="Walsh D.A."/>
            <person name="Denef V.J."/>
            <person name="McMahon K.D."/>
            <person name="Konstantinidis K.T."/>
            <person name="Eloe-Fadrosh E.A."/>
            <person name="Kyrpides N.C."/>
            <person name="Woyke T."/>
        </authorList>
    </citation>
    <scope>NUCLEOTIDE SEQUENCE</scope>
    <source>
        <strain evidence="1">GVMAG-S-1040241-154</strain>
    </source>
</reference>
<proteinExistence type="predicted"/>
<dbReference type="InterPro" id="IPR023214">
    <property type="entry name" value="HAD_sf"/>
</dbReference>
<name>A0A6C0JRE8_9ZZZZ</name>
<accession>A0A6C0JRE8</accession>
<dbReference type="InterPro" id="IPR036412">
    <property type="entry name" value="HAD-like_sf"/>
</dbReference>
<evidence type="ECO:0000313" key="1">
    <source>
        <dbReference type="EMBL" id="QHU07260.1"/>
    </source>
</evidence>
<dbReference type="EMBL" id="MN740684">
    <property type="protein sequence ID" value="QHU07260.1"/>
    <property type="molecule type" value="Genomic_DNA"/>
</dbReference>
<protein>
    <recommendedName>
        <fullName evidence="2">FCP1 homology domain-containing protein</fullName>
    </recommendedName>
</protein>
<dbReference type="Gene3D" id="3.40.50.1000">
    <property type="entry name" value="HAD superfamily/HAD-like"/>
    <property type="match status" value="1"/>
</dbReference>
<dbReference type="SUPFAM" id="SSF56784">
    <property type="entry name" value="HAD-like"/>
    <property type="match status" value="1"/>
</dbReference>
<dbReference type="AlphaFoldDB" id="A0A6C0JRE8"/>
<organism evidence="1">
    <name type="scientific">viral metagenome</name>
    <dbReference type="NCBI Taxonomy" id="1070528"/>
    <lineage>
        <taxon>unclassified sequences</taxon>
        <taxon>metagenomes</taxon>
        <taxon>organismal metagenomes</taxon>
    </lineage>
</organism>